<keyword evidence="2" id="KW-1185">Reference proteome</keyword>
<comment type="caution">
    <text evidence="1">The sequence shown here is derived from an EMBL/GenBank/DDBJ whole genome shotgun (WGS) entry which is preliminary data.</text>
</comment>
<dbReference type="AlphaFoldDB" id="A0A0M0K103"/>
<gene>
    <name evidence="1" type="ORF">Ctob_007438</name>
</gene>
<name>A0A0M0K103_9EUKA</name>
<evidence type="ECO:0000313" key="2">
    <source>
        <dbReference type="Proteomes" id="UP000037460"/>
    </source>
</evidence>
<organism evidence="1 2">
    <name type="scientific">Chrysochromulina tobinii</name>
    <dbReference type="NCBI Taxonomy" id="1460289"/>
    <lineage>
        <taxon>Eukaryota</taxon>
        <taxon>Haptista</taxon>
        <taxon>Haptophyta</taxon>
        <taxon>Prymnesiophyceae</taxon>
        <taxon>Prymnesiales</taxon>
        <taxon>Chrysochromulinaceae</taxon>
        <taxon>Chrysochromulina</taxon>
    </lineage>
</organism>
<protein>
    <submittedName>
        <fullName evidence="1">Uncharacterized protein</fullName>
    </submittedName>
</protein>
<proteinExistence type="predicted"/>
<dbReference type="Proteomes" id="UP000037460">
    <property type="component" value="Unassembled WGS sequence"/>
</dbReference>
<evidence type="ECO:0000313" key="1">
    <source>
        <dbReference type="EMBL" id="KOO32475.1"/>
    </source>
</evidence>
<sequence length="78" mass="8740">MRWNTKGVKFREHTFLQNPNVPAVMKQNTVTVSVGSRGEDVPATASNQTHMLCDYNTLPDGRITKPITWCNIEGYGCL</sequence>
<dbReference type="EMBL" id="JWZX01001762">
    <property type="protein sequence ID" value="KOO32475.1"/>
    <property type="molecule type" value="Genomic_DNA"/>
</dbReference>
<reference evidence="2" key="1">
    <citation type="journal article" date="2015" name="PLoS Genet.">
        <title>Genome Sequence and Transcriptome Analyses of Chrysochromulina tobin: Metabolic Tools for Enhanced Algal Fitness in the Prominent Order Prymnesiales (Haptophyceae).</title>
        <authorList>
            <person name="Hovde B.T."/>
            <person name="Deodato C.R."/>
            <person name="Hunsperger H.M."/>
            <person name="Ryken S.A."/>
            <person name="Yost W."/>
            <person name="Jha R.K."/>
            <person name="Patterson J."/>
            <person name="Monnat R.J. Jr."/>
            <person name="Barlow S.B."/>
            <person name="Starkenburg S.R."/>
            <person name="Cattolico R.A."/>
        </authorList>
    </citation>
    <scope>NUCLEOTIDE SEQUENCE</scope>
    <source>
        <strain evidence="2">CCMP291</strain>
    </source>
</reference>
<accession>A0A0M0K103</accession>